<reference evidence="1 2" key="1">
    <citation type="submission" date="2019-08" db="EMBL/GenBank/DDBJ databases">
        <title>Bradyrhizobium hipponensis sp. nov., a rhizobium isolated from a Lupinus angustifolius root nodule in Tunisia.</title>
        <authorList>
            <person name="Off K."/>
            <person name="Rejili M."/>
            <person name="Mars M."/>
            <person name="Brachmann A."/>
            <person name="Marin M."/>
        </authorList>
    </citation>
    <scope>NUCLEOTIDE SEQUENCE [LARGE SCALE GENOMIC DNA]</scope>
    <source>
        <strain evidence="1 2">CTAW11</strain>
    </source>
</reference>
<keyword evidence="2" id="KW-1185">Reference proteome</keyword>
<protein>
    <submittedName>
        <fullName evidence="1">Uncharacterized protein</fullName>
    </submittedName>
</protein>
<organism evidence="1 2">
    <name type="scientific">Bradyrhizobium cytisi</name>
    <dbReference type="NCBI Taxonomy" id="515489"/>
    <lineage>
        <taxon>Bacteria</taxon>
        <taxon>Pseudomonadati</taxon>
        <taxon>Pseudomonadota</taxon>
        <taxon>Alphaproteobacteria</taxon>
        <taxon>Hyphomicrobiales</taxon>
        <taxon>Nitrobacteraceae</taxon>
        <taxon>Bradyrhizobium</taxon>
    </lineage>
</organism>
<accession>A0A5S4X7W9</accession>
<gene>
    <name evidence="1" type="ORF">FXB38_10795</name>
</gene>
<sequence>MSSIIGCYAHFRKMENRFAEIDVSRVEAKDQMRSAPILTEADLNALSTNVPKNAEQLLLEHQAEVG</sequence>
<comment type="caution">
    <text evidence="1">The sequence shown here is derived from an EMBL/GenBank/DDBJ whole genome shotgun (WGS) entry which is preliminary data.</text>
</comment>
<evidence type="ECO:0000313" key="2">
    <source>
        <dbReference type="Proteomes" id="UP000324853"/>
    </source>
</evidence>
<dbReference type="Proteomes" id="UP000324853">
    <property type="component" value="Unassembled WGS sequence"/>
</dbReference>
<proteinExistence type="predicted"/>
<dbReference type="OrthoDB" id="4008664at2"/>
<name>A0A5S4X7W9_9BRAD</name>
<dbReference type="AlphaFoldDB" id="A0A5S4X7W9"/>
<evidence type="ECO:0000313" key="1">
    <source>
        <dbReference type="EMBL" id="TYL85555.1"/>
    </source>
</evidence>
<dbReference type="RefSeq" id="WP_148750842.1">
    <property type="nucleotide sequence ID" value="NZ_VSSR01000017.1"/>
</dbReference>
<dbReference type="EMBL" id="VSSR01000017">
    <property type="protein sequence ID" value="TYL85555.1"/>
    <property type="molecule type" value="Genomic_DNA"/>
</dbReference>